<dbReference type="AlphaFoldDB" id="A0AAU9XE07"/>
<reference evidence="1 2" key="1">
    <citation type="submission" date="2022-05" db="EMBL/GenBank/DDBJ databases">
        <authorList>
            <consortium name="Genoscope - CEA"/>
            <person name="William W."/>
        </authorList>
    </citation>
    <scope>NUCLEOTIDE SEQUENCE [LARGE SCALE GENOMIC DNA]</scope>
</reference>
<comment type="caution">
    <text evidence="1">The sequence shown here is derived from an EMBL/GenBank/DDBJ whole genome shotgun (WGS) entry which is preliminary data.</text>
</comment>
<dbReference type="EMBL" id="CALNXJ010000037">
    <property type="protein sequence ID" value="CAH3143248.1"/>
    <property type="molecule type" value="Genomic_DNA"/>
</dbReference>
<evidence type="ECO:0000313" key="1">
    <source>
        <dbReference type="EMBL" id="CAH3143248.1"/>
    </source>
</evidence>
<name>A0AAU9XE07_9CNID</name>
<evidence type="ECO:0000313" key="2">
    <source>
        <dbReference type="Proteomes" id="UP001159428"/>
    </source>
</evidence>
<accession>A0AAU9XE07</accession>
<sequence length="99" mass="11751">EGWGDESCSTQQPQTLNTRDTRIIQIVAHITSVLVILKNCEDTSSIMVESRRKDERIARPECQMVLATRIIHINRIFIFHYFPKDVAVWPKWTRFDRRH</sequence>
<keyword evidence="2" id="KW-1185">Reference proteome</keyword>
<feature type="non-terminal residue" evidence="1">
    <location>
        <position position="1"/>
    </location>
</feature>
<dbReference type="Proteomes" id="UP001159428">
    <property type="component" value="Unassembled WGS sequence"/>
</dbReference>
<protein>
    <submittedName>
        <fullName evidence="1">Uncharacterized protein</fullName>
    </submittedName>
</protein>
<gene>
    <name evidence="1" type="ORF">PMEA_00020514</name>
</gene>
<organism evidence="1 2">
    <name type="scientific">Pocillopora meandrina</name>
    <dbReference type="NCBI Taxonomy" id="46732"/>
    <lineage>
        <taxon>Eukaryota</taxon>
        <taxon>Metazoa</taxon>
        <taxon>Cnidaria</taxon>
        <taxon>Anthozoa</taxon>
        <taxon>Hexacorallia</taxon>
        <taxon>Scleractinia</taxon>
        <taxon>Astrocoeniina</taxon>
        <taxon>Pocilloporidae</taxon>
        <taxon>Pocillopora</taxon>
    </lineage>
</organism>
<proteinExistence type="predicted"/>